<proteinExistence type="predicted"/>
<organism evidence="7 8">
    <name type="scientific">Paenisporosarcina cavernae</name>
    <dbReference type="NCBI Taxonomy" id="2320858"/>
    <lineage>
        <taxon>Bacteria</taxon>
        <taxon>Bacillati</taxon>
        <taxon>Bacillota</taxon>
        <taxon>Bacilli</taxon>
        <taxon>Bacillales</taxon>
        <taxon>Caryophanaceae</taxon>
        <taxon>Paenisporosarcina</taxon>
    </lineage>
</organism>
<dbReference type="RefSeq" id="WP_119882721.1">
    <property type="nucleotide sequence ID" value="NZ_CP032418.1"/>
</dbReference>
<dbReference type="EMBL" id="CP032418">
    <property type="protein sequence ID" value="AYC28979.1"/>
    <property type="molecule type" value="Genomic_DNA"/>
</dbReference>
<feature type="chain" id="PRO_5017195159" evidence="4">
    <location>
        <begin position="26"/>
        <end position="428"/>
    </location>
</feature>
<evidence type="ECO:0000313" key="7">
    <source>
        <dbReference type="EMBL" id="AYC28979.1"/>
    </source>
</evidence>
<dbReference type="OrthoDB" id="9805070at2"/>
<dbReference type="Gene3D" id="6.10.250.3150">
    <property type="match status" value="1"/>
</dbReference>
<evidence type="ECO:0000256" key="4">
    <source>
        <dbReference type="SAM" id="SignalP"/>
    </source>
</evidence>
<dbReference type="InterPro" id="IPR057309">
    <property type="entry name" value="PcsB_CC"/>
</dbReference>
<feature type="signal peptide" evidence="4">
    <location>
        <begin position="1"/>
        <end position="25"/>
    </location>
</feature>
<dbReference type="GO" id="GO:0004222">
    <property type="term" value="F:metalloendopeptidase activity"/>
    <property type="evidence" value="ECO:0007669"/>
    <property type="project" value="TreeGrafter"/>
</dbReference>
<keyword evidence="2" id="KW-0175">Coiled coil</keyword>
<dbReference type="Pfam" id="PF01551">
    <property type="entry name" value="Peptidase_M23"/>
    <property type="match status" value="1"/>
</dbReference>
<dbReference type="PANTHER" id="PTHR21666:SF270">
    <property type="entry name" value="MUREIN HYDROLASE ACTIVATOR ENVC"/>
    <property type="match status" value="1"/>
</dbReference>
<evidence type="ECO:0000259" key="6">
    <source>
        <dbReference type="Pfam" id="PF24568"/>
    </source>
</evidence>
<accession>A0A385YQF2</accession>
<dbReference type="Proteomes" id="UP000265725">
    <property type="component" value="Chromosome"/>
</dbReference>
<keyword evidence="1 4" id="KW-0732">Signal</keyword>
<feature type="domain" description="Peptidoglycan hydrolase PcsB coiled-coil" evidence="6">
    <location>
        <begin position="105"/>
        <end position="179"/>
    </location>
</feature>
<dbReference type="PANTHER" id="PTHR21666">
    <property type="entry name" value="PEPTIDASE-RELATED"/>
    <property type="match status" value="1"/>
</dbReference>
<evidence type="ECO:0000256" key="1">
    <source>
        <dbReference type="ARBA" id="ARBA00022729"/>
    </source>
</evidence>
<evidence type="ECO:0000256" key="3">
    <source>
        <dbReference type="SAM" id="MobiDB-lite"/>
    </source>
</evidence>
<dbReference type="SUPFAM" id="SSF51261">
    <property type="entry name" value="Duplicated hybrid motif"/>
    <property type="match status" value="1"/>
</dbReference>
<dbReference type="Pfam" id="PF24568">
    <property type="entry name" value="CC_PcsB"/>
    <property type="match status" value="1"/>
</dbReference>
<evidence type="ECO:0000313" key="8">
    <source>
        <dbReference type="Proteomes" id="UP000265725"/>
    </source>
</evidence>
<feature type="coiled-coil region" evidence="2">
    <location>
        <begin position="28"/>
        <end position="121"/>
    </location>
</feature>
<sequence length="428" mass="47235">MRKSLLLGLTLVVGLSFSVEPIANASTLDDLKKSQSELNQKKSKINSEIKTKEKDINVNQTRQEQITSQIQALDAKIIEANDKIEKILNDIKITNLEIEKLKESIKELEKKIADRDELIKERIRAVQASGGSVSYIDVLLGANSFADFIDRFSAVNTLMDADRKILQEQSDDKKALEEQKASVEEKLATQEARRDQLVTLKKQMDAQKAEKNRLIDELEKEQAQMVVQKEKLEKEHSEILKISADVQAKIVSEQKRLAEVARQAEIARKKREAEERKRQQASSGVSVPPAVSSGTWTRPAAGRFTSGYGGRDIGEGGEFHYGVDIANSIGTPIVAAADGVVSYAAPLSTFGNVVMVTHSIDGQIYTTVYAHMSAFSSSVGQVVQKGQIIGRMGNTGRSTGPHTHFEIHIGYWAGQSHGSVNPTRYVSF</sequence>
<evidence type="ECO:0000256" key="2">
    <source>
        <dbReference type="SAM" id="Coils"/>
    </source>
</evidence>
<dbReference type="AlphaFoldDB" id="A0A385YQF2"/>
<name>A0A385YQF2_9BACL</name>
<dbReference type="InterPro" id="IPR011055">
    <property type="entry name" value="Dup_hybrid_motif"/>
</dbReference>
<feature type="region of interest" description="Disordered" evidence="3">
    <location>
        <begin position="270"/>
        <end position="309"/>
    </location>
</feature>
<evidence type="ECO:0000259" key="5">
    <source>
        <dbReference type="Pfam" id="PF01551"/>
    </source>
</evidence>
<feature type="compositionally biased region" description="Low complexity" evidence="3">
    <location>
        <begin position="280"/>
        <end position="294"/>
    </location>
</feature>
<keyword evidence="8" id="KW-1185">Reference proteome</keyword>
<dbReference type="CDD" id="cd12797">
    <property type="entry name" value="M23_peptidase"/>
    <property type="match status" value="1"/>
</dbReference>
<dbReference type="KEGG" id="paek:D3873_03485"/>
<dbReference type="InterPro" id="IPR050570">
    <property type="entry name" value="Cell_wall_metabolism_enzyme"/>
</dbReference>
<reference evidence="8" key="1">
    <citation type="submission" date="2018-09" db="EMBL/GenBank/DDBJ databases">
        <authorList>
            <person name="Zhu H."/>
        </authorList>
    </citation>
    <scope>NUCLEOTIDE SEQUENCE [LARGE SCALE GENOMIC DNA]</scope>
    <source>
        <strain evidence="8">K2R23-3</strain>
    </source>
</reference>
<protein>
    <submittedName>
        <fullName evidence="7">Peptidase M23</fullName>
    </submittedName>
</protein>
<feature type="domain" description="M23ase beta-sheet core" evidence="5">
    <location>
        <begin position="319"/>
        <end position="409"/>
    </location>
</feature>
<gene>
    <name evidence="7" type="ORF">D3873_03485</name>
</gene>
<dbReference type="InterPro" id="IPR016047">
    <property type="entry name" value="M23ase_b-sheet_dom"/>
</dbReference>
<dbReference type="Gene3D" id="2.70.70.10">
    <property type="entry name" value="Glucose Permease (Domain IIA)"/>
    <property type="match status" value="1"/>
</dbReference>